<accession>A0A378TSR8</accession>
<dbReference type="EMBL" id="UGQU01000002">
    <property type="protein sequence ID" value="STZ62912.1"/>
    <property type="molecule type" value="Genomic_DNA"/>
</dbReference>
<dbReference type="Gene3D" id="3.90.25.10">
    <property type="entry name" value="UDP-galactose 4-epimerase, domain 1"/>
    <property type="match status" value="1"/>
</dbReference>
<dbReference type="Proteomes" id="UP000254437">
    <property type="component" value="Unassembled WGS sequence"/>
</dbReference>
<keyword evidence="6" id="KW-0521">NADP</keyword>
<dbReference type="Gene3D" id="3.40.50.720">
    <property type="entry name" value="NAD(P)-binding Rossmann-like Domain"/>
    <property type="match status" value="1"/>
</dbReference>
<dbReference type="GO" id="GO:0009243">
    <property type="term" value="P:O antigen biosynthetic process"/>
    <property type="evidence" value="ECO:0007669"/>
    <property type="project" value="UniProtKB-UniPathway"/>
</dbReference>
<feature type="domain" description="RmlD-like substrate binding" evidence="7">
    <location>
        <begin position="3"/>
        <end position="294"/>
    </location>
</feature>
<keyword evidence="6 8" id="KW-0560">Oxidoreductase</keyword>
<evidence type="ECO:0000313" key="9">
    <source>
        <dbReference type="Proteomes" id="UP000254437"/>
    </source>
</evidence>
<dbReference type="RefSeq" id="WP_115006745.1">
    <property type="nucleotide sequence ID" value="NZ_UGQU01000002.1"/>
</dbReference>
<comment type="similarity">
    <text evidence="2 6">Belongs to the dTDP-4-dehydrorhamnose reductase family.</text>
</comment>
<comment type="function">
    <text evidence="6">Catalyzes the reduction of dTDP-6-deoxy-L-lyxo-4-hexulose to yield dTDP-L-rhamnose.</text>
</comment>
<comment type="cofactor">
    <cofactor evidence="6">
        <name>Mg(2+)</name>
        <dbReference type="ChEBI" id="CHEBI:18420"/>
    </cofactor>
    <text evidence="6">Binds 1 Mg(2+) ion per monomer.</text>
</comment>
<dbReference type="InterPro" id="IPR036291">
    <property type="entry name" value="NAD(P)-bd_dom_sf"/>
</dbReference>
<sequence>MKKIVVLAPTGQVGFELVRALSPIGEVVAIGRKEVDFSNLDELSERLLAIKPDVIVNAAAYTAVDKAESEPEQAFLINEKLPLTLATIVHKQNALLVHYSSDYVYKGDGEKFWQEDDPVAPLSVYGQSKLAGDNAIIENCQNYLIFRTSWVYAARGHNFMKTMIKLAQSKESLSVVNDQIGSPTPARLIADVSAIAIVKMLASQNKAKLSGVYHLAPQGTTSWYGYADEIFRVARNAGVDLALKDENFHGIPTESYPTPAKRPKNSRLNVSKLEQTFDLTMPTWQNQLQLTFDEWYFYQF</sequence>
<dbReference type="Pfam" id="PF04321">
    <property type="entry name" value="RmlD_sub_bind"/>
    <property type="match status" value="1"/>
</dbReference>
<organism evidence="8 9">
    <name type="scientific">Moraxella lacunata</name>
    <dbReference type="NCBI Taxonomy" id="477"/>
    <lineage>
        <taxon>Bacteria</taxon>
        <taxon>Pseudomonadati</taxon>
        <taxon>Pseudomonadota</taxon>
        <taxon>Gammaproteobacteria</taxon>
        <taxon>Moraxellales</taxon>
        <taxon>Moraxellaceae</taxon>
        <taxon>Moraxella</taxon>
    </lineage>
</organism>
<comment type="pathway">
    <text evidence="1 6">Carbohydrate biosynthesis; dTDP-L-rhamnose biosynthesis.</text>
</comment>
<evidence type="ECO:0000256" key="3">
    <source>
        <dbReference type="ARBA" id="ARBA00012929"/>
    </source>
</evidence>
<reference evidence="8 9" key="1">
    <citation type="submission" date="2018-06" db="EMBL/GenBank/DDBJ databases">
        <authorList>
            <consortium name="Pathogen Informatics"/>
            <person name="Doyle S."/>
        </authorList>
    </citation>
    <scope>NUCLEOTIDE SEQUENCE [LARGE SCALE GENOMIC DNA]</scope>
    <source>
        <strain evidence="8 9">NCTC10359</strain>
    </source>
</reference>
<name>A0A378TSR8_MORLA</name>
<dbReference type="GO" id="GO:0008831">
    <property type="term" value="F:dTDP-4-dehydrorhamnose reductase activity"/>
    <property type="evidence" value="ECO:0007669"/>
    <property type="project" value="UniProtKB-EC"/>
</dbReference>
<dbReference type="PANTHER" id="PTHR10491">
    <property type="entry name" value="DTDP-4-DEHYDRORHAMNOSE REDUCTASE"/>
    <property type="match status" value="1"/>
</dbReference>
<evidence type="ECO:0000259" key="7">
    <source>
        <dbReference type="Pfam" id="PF04321"/>
    </source>
</evidence>
<comment type="catalytic activity">
    <reaction evidence="5 6">
        <text>dTDP-beta-L-rhamnose + NADP(+) = dTDP-4-dehydro-beta-L-rhamnose + NADPH + H(+)</text>
        <dbReference type="Rhea" id="RHEA:21796"/>
        <dbReference type="ChEBI" id="CHEBI:15378"/>
        <dbReference type="ChEBI" id="CHEBI:57510"/>
        <dbReference type="ChEBI" id="CHEBI:57783"/>
        <dbReference type="ChEBI" id="CHEBI:58349"/>
        <dbReference type="ChEBI" id="CHEBI:62830"/>
        <dbReference type="EC" id="1.1.1.133"/>
    </reaction>
</comment>
<dbReference type="UniPathway" id="UPA00124"/>
<proteinExistence type="inferred from homology"/>
<dbReference type="EC" id="1.1.1.133" evidence="3 6"/>
<gene>
    <name evidence="8" type="primary">rfbD</name>
    <name evidence="8" type="ORF">NCTC10359_01317</name>
</gene>
<dbReference type="UniPathway" id="UPA00281"/>
<evidence type="ECO:0000256" key="2">
    <source>
        <dbReference type="ARBA" id="ARBA00010944"/>
    </source>
</evidence>
<evidence type="ECO:0000256" key="6">
    <source>
        <dbReference type="RuleBase" id="RU364082"/>
    </source>
</evidence>
<protein>
    <recommendedName>
        <fullName evidence="4 6">dTDP-4-dehydrorhamnose reductase</fullName>
        <ecNumber evidence="3 6">1.1.1.133</ecNumber>
    </recommendedName>
</protein>
<evidence type="ECO:0000313" key="8">
    <source>
        <dbReference type="EMBL" id="STZ62912.1"/>
    </source>
</evidence>
<dbReference type="CDD" id="cd05254">
    <property type="entry name" value="dTDP_HR_like_SDR_e"/>
    <property type="match status" value="1"/>
</dbReference>
<dbReference type="PANTHER" id="PTHR10491:SF4">
    <property type="entry name" value="METHIONINE ADENOSYLTRANSFERASE 2 SUBUNIT BETA"/>
    <property type="match status" value="1"/>
</dbReference>
<evidence type="ECO:0000256" key="5">
    <source>
        <dbReference type="ARBA" id="ARBA00048200"/>
    </source>
</evidence>
<dbReference type="GO" id="GO:0019305">
    <property type="term" value="P:dTDP-rhamnose biosynthetic process"/>
    <property type="evidence" value="ECO:0007669"/>
    <property type="project" value="UniProtKB-UniPathway"/>
</dbReference>
<dbReference type="NCBIfam" id="TIGR01214">
    <property type="entry name" value="rmlD"/>
    <property type="match status" value="1"/>
</dbReference>
<dbReference type="NCBIfam" id="NF007440">
    <property type="entry name" value="PRK09987.1"/>
    <property type="match status" value="1"/>
</dbReference>
<evidence type="ECO:0000256" key="4">
    <source>
        <dbReference type="ARBA" id="ARBA00017099"/>
    </source>
</evidence>
<dbReference type="GO" id="GO:0005829">
    <property type="term" value="C:cytosol"/>
    <property type="evidence" value="ECO:0007669"/>
    <property type="project" value="TreeGrafter"/>
</dbReference>
<dbReference type="SUPFAM" id="SSF51735">
    <property type="entry name" value="NAD(P)-binding Rossmann-fold domains"/>
    <property type="match status" value="1"/>
</dbReference>
<evidence type="ECO:0000256" key="1">
    <source>
        <dbReference type="ARBA" id="ARBA00004781"/>
    </source>
</evidence>
<dbReference type="AlphaFoldDB" id="A0A378TSR8"/>
<dbReference type="InterPro" id="IPR029903">
    <property type="entry name" value="RmlD-like-bd"/>
</dbReference>
<dbReference type="InterPro" id="IPR005913">
    <property type="entry name" value="dTDP_dehydrorham_reduct"/>
</dbReference>